<dbReference type="SMART" id="SM00388">
    <property type="entry name" value="HisKA"/>
    <property type="match status" value="1"/>
</dbReference>
<dbReference type="Gene3D" id="1.10.287.130">
    <property type="match status" value="1"/>
</dbReference>
<dbReference type="InterPro" id="IPR036890">
    <property type="entry name" value="HATPase_C_sf"/>
</dbReference>
<dbReference type="SUPFAM" id="SSF47384">
    <property type="entry name" value="Homodimeric domain of signal transducing histidine kinase"/>
    <property type="match status" value="1"/>
</dbReference>
<evidence type="ECO:0000259" key="6">
    <source>
        <dbReference type="PROSITE" id="PS50112"/>
    </source>
</evidence>
<keyword evidence="7" id="KW-0418">Kinase</keyword>
<evidence type="ECO:0000313" key="8">
    <source>
        <dbReference type="Proteomes" id="UP000561045"/>
    </source>
</evidence>
<feature type="transmembrane region" description="Helical" evidence="4">
    <location>
        <begin position="24"/>
        <end position="41"/>
    </location>
</feature>
<proteinExistence type="predicted"/>
<gene>
    <name evidence="7" type="ORF">GGR36_004073</name>
</gene>
<evidence type="ECO:0000313" key="7">
    <source>
        <dbReference type="EMBL" id="MBB4014717.1"/>
    </source>
</evidence>
<keyword evidence="4" id="KW-1133">Transmembrane helix</keyword>
<feature type="transmembrane region" description="Helical" evidence="4">
    <location>
        <begin position="75"/>
        <end position="97"/>
    </location>
</feature>
<keyword evidence="4" id="KW-0472">Membrane</keyword>
<name>A0A840BWN2_9RHOO</name>
<dbReference type="InterPro" id="IPR036097">
    <property type="entry name" value="HisK_dim/P_sf"/>
</dbReference>
<dbReference type="EC" id="2.7.13.3" evidence="2"/>
<accession>A0A840BWN2</accession>
<dbReference type="SMART" id="SM00091">
    <property type="entry name" value="PAS"/>
    <property type="match status" value="1"/>
</dbReference>
<evidence type="ECO:0000256" key="4">
    <source>
        <dbReference type="SAM" id="Phobius"/>
    </source>
</evidence>
<organism evidence="7 8">
    <name type="scientific">Niveibacterium umoris</name>
    <dbReference type="NCBI Taxonomy" id="1193620"/>
    <lineage>
        <taxon>Bacteria</taxon>
        <taxon>Pseudomonadati</taxon>
        <taxon>Pseudomonadota</taxon>
        <taxon>Betaproteobacteria</taxon>
        <taxon>Rhodocyclales</taxon>
        <taxon>Rhodocyclaceae</taxon>
        <taxon>Niveibacterium</taxon>
    </lineage>
</organism>
<dbReference type="InterPro" id="IPR003594">
    <property type="entry name" value="HATPase_dom"/>
</dbReference>
<dbReference type="PROSITE" id="PS50109">
    <property type="entry name" value="HIS_KIN"/>
    <property type="match status" value="1"/>
</dbReference>
<feature type="transmembrane region" description="Helical" evidence="4">
    <location>
        <begin position="47"/>
        <end position="68"/>
    </location>
</feature>
<dbReference type="Pfam" id="PF13188">
    <property type="entry name" value="PAS_8"/>
    <property type="match status" value="1"/>
</dbReference>
<keyword evidence="4" id="KW-0812">Transmembrane</keyword>
<feature type="transmembrane region" description="Helical" evidence="4">
    <location>
        <begin position="103"/>
        <end position="119"/>
    </location>
</feature>
<feature type="domain" description="PAS" evidence="6">
    <location>
        <begin position="195"/>
        <end position="231"/>
    </location>
</feature>
<dbReference type="PROSITE" id="PS50112">
    <property type="entry name" value="PAS"/>
    <property type="match status" value="1"/>
</dbReference>
<dbReference type="Gene3D" id="3.30.565.10">
    <property type="entry name" value="Histidine kinase-like ATPase, C-terminal domain"/>
    <property type="match status" value="1"/>
</dbReference>
<evidence type="ECO:0000259" key="5">
    <source>
        <dbReference type="PROSITE" id="PS50109"/>
    </source>
</evidence>
<feature type="transmembrane region" description="Helical" evidence="4">
    <location>
        <begin position="154"/>
        <end position="175"/>
    </location>
</feature>
<feature type="domain" description="Histidine kinase" evidence="5">
    <location>
        <begin position="308"/>
        <end position="514"/>
    </location>
</feature>
<keyword evidence="3" id="KW-0597">Phosphoprotein</keyword>
<dbReference type="PANTHER" id="PTHR43065:SF52">
    <property type="entry name" value="SENSOR PROTEIN KINASE PILS"/>
    <property type="match status" value="1"/>
</dbReference>
<dbReference type="Pfam" id="PF25323">
    <property type="entry name" value="6TM_PilS"/>
    <property type="match status" value="1"/>
</dbReference>
<dbReference type="InterPro" id="IPR004358">
    <property type="entry name" value="Sig_transdc_His_kin-like_C"/>
</dbReference>
<dbReference type="InterPro" id="IPR035965">
    <property type="entry name" value="PAS-like_dom_sf"/>
</dbReference>
<dbReference type="InterPro" id="IPR000014">
    <property type="entry name" value="PAS"/>
</dbReference>
<protein>
    <recommendedName>
        <fullName evidence="2">histidine kinase</fullName>
        <ecNumber evidence="2">2.7.13.3</ecNumber>
    </recommendedName>
</protein>
<dbReference type="SUPFAM" id="SSF55874">
    <property type="entry name" value="ATPase domain of HSP90 chaperone/DNA topoisomerase II/histidine kinase"/>
    <property type="match status" value="1"/>
</dbReference>
<dbReference type="PRINTS" id="PR00344">
    <property type="entry name" value="BCTRLSENSOR"/>
</dbReference>
<evidence type="ECO:0000256" key="1">
    <source>
        <dbReference type="ARBA" id="ARBA00000085"/>
    </source>
</evidence>
<dbReference type="InterPro" id="IPR003661">
    <property type="entry name" value="HisK_dim/P_dom"/>
</dbReference>
<dbReference type="CDD" id="cd00130">
    <property type="entry name" value="PAS"/>
    <property type="match status" value="1"/>
</dbReference>
<dbReference type="InterPro" id="IPR005467">
    <property type="entry name" value="His_kinase_dom"/>
</dbReference>
<dbReference type="PANTHER" id="PTHR43065">
    <property type="entry name" value="SENSOR HISTIDINE KINASE"/>
    <property type="match status" value="1"/>
</dbReference>
<dbReference type="GO" id="GO:0000155">
    <property type="term" value="F:phosphorelay sensor kinase activity"/>
    <property type="evidence" value="ECO:0007669"/>
    <property type="project" value="InterPro"/>
</dbReference>
<evidence type="ECO:0000256" key="3">
    <source>
        <dbReference type="ARBA" id="ARBA00022553"/>
    </source>
</evidence>
<reference evidence="7 8" key="1">
    <citation type="submission" date="2020-08" db="EMBL/GenBank/DDBJ databases">
        <title>Genomic Encyclopedia of Type Strains, Phase IV (KMG-IV): sequencing the most valuable type-strain genomes for metagenomic binning, comparative biology and taxonomic classification.</title>
        <authorList>
            <person name="Goeker M."/>
        </authorList>
    </citation>
    <scope>NUCLEOTIDE SEQUENCE [LARGE SCALE GENOMIC DNA]</scope>
    <source>
        <strain evidence="7 8">DSM 106739</strain>
    </source>
</reference>
<dbReference type="SUPFAM" id="SSF55785">
    <property type="entry name" value="PYP-like sensor domain (PAS domain)"/>
    <property type="match status" value="1"/>
</dbReference>
<dbReference type="Proteomes" id="UP000561045">
    <property type="component" value="Unassembled WGS sequence"/>
</dbReference>
<feature type="transmembrane region" description="Helical" evidence="4">
    <location>
        <begin position="124"/>
        <end position="142"/>
    </location>
</feature>
<keyword evidence="8" id="KW-1185">Reference proteome</keyword>
<dbReference type="Pfam" id="PF02518">
    <property type="entry name" value="HATPase_c"/>
    <property type="match status" value="1"/>
</dbReference>
<comment type="catalytic activity">
    <reaction evidence="1">
        <text>ATP + protein L-histidine = ADP + protein N-phospho-L-histidine.</text>
        <dbReference type="EC" id="2.7.13.3"/>
    </reaction>
</comment>
<dbReference type="CDD" id="cd00075">
    <property type="entry name" value="HATPase"/>
    <property type="match status" value="1"/>
</dbReference>
<dbReference type="CDD" id="cd00082">
    <property type="entry name" value="HisKA"/>
    <property type="match status" value="1"/>
</dbReference>
<dbReference type="AlphaFoldDB" id="A0A840BWN2"/>
<dbReference type="SMART" id="SM00387">
    <property type="entry name" value="HATPase_c"/>
    <property type="match status" value="1"/>
</dbReference>
<comment type="caution">
    <text evidence="7">The sequence shown here is derived from an EMBL/GenBank/DDBJ whole genome shotgun (WGS) entry which is preliminary data.</text>
</comment>
<dbReference type="RefSeq" id="WP_183637796.1">
    <property type="nucleotide sequence ID" value="NZ_BAABLE010000008.1"/>
</dbReference>
<dbReference type="EMBL" id="JACIET010000003">
    <property type="protein sequence ID" value="MBB4014717.1"/>
    <property type="molecule type" value="Genomic_DNA"/>
</dbReference>
<sequence length="514" mass="55621">MSATTAQVWQPAESRWESLRYYSYYRLIVACGLAFIGRMLISDGNSADAWYGVVSGYLFAAVALLYFLRMSRAPFHWVVSTHIAVDILALSAMMYVGGGHKGGLPYMMMVVVAAGGLLGEGRLVYFYASLASVSVLVVQGLRALAIDTEAASDITAVGLICIGFFAVATVARLLATRALANERLAHQRGAALRRQVQVNEQVIADLHDGILVLDPDGVLLQANPKAAELLGDIPGSGIPLEVISPELADAVQQGGGQVRMNDGGSRVRVRTLRLGGQGDTIVYLEDLERIEREAQQIKLAALGRLTGSIAHEIRNPLAAISHASELLAEEKRAEMQSRLTRIIHDNTLRIDRMVRDVLELGRRDRATPETIPLLPFVRAFVDEQVAFEGLDPALVMLVGDMALPLRFDRIHLQQVLWNLIGNARRYASGAPGSVKVTIQSGDEGEVLLDVVDDGPGVPPEARAQIFEPFFTSDPRGTGLGLYIARELAQANGAQLELCDSRSGAHFRLVAKGIA</sequence>
<evidence type="ECO:0000256" key="2">
    <source>
        <dbReference type="ARBA" id="ARBA00012438"/>
    </source>
</evidence>
<keyword evidence="7" id="KW-0808">Transferase</keyword>
<dbReference type="Pfam" id="PF00512">
    <property type="entry name" value="HisKA"/>
    <property type="match status" value="1"/>
</dbReference>